<evidence type="ECO:0000259" key="11">
    <source>
        <dbReference type="PROSITE" id="PS51157"/>
    </source>
</evidence>
<comment type="similarity">
    <text evidence="7 9">Belongs to the E3 ubiquitin-protein ligase UBR1-like family.</text>
</comment>
<organism evidence="12 13">
    <name type="scientific">Orchesella dallaii</name>
    <dbReference type="NCBI Taxonomy" id="48710"/>
    <lineage>
        <taxon>Eukaryota</taxon>
        <taxon>Metazoa</taxon>
        <taxon>Ecdysozoa</taxon>
        <taxon>Arthropoda</taxon>
        <taxon>Hexapoda</taxon>
        <taxon>Collembola</taxon>
        <taxon>Entomobryomorpha</taxon>
        <taxon>Entomobryoidea</taxon>
        <taxon>Orchesellidae</taxon>
        <taxon>Orchesellinae</taxon>
        <taxon>Orchesella</taxon>
    </lineage>
</organism>
<dbReference type="InterPro" id="IPR039164">
    <property type="entry name" value="UBR1-like"/>
</dbReference>
<evidence type="ECO:0000313" key="13">
    <source>
        <dbReference type="Proteomes" id="UP001642540"/>
    </source>
</evidence>
<comment type="pathway">
    <text evidence="9">Protein modification; protein ubiquitination.</text>
</comment>
<name>A0ABP1PSH4_9HEXA</name>
<dbReference type="InterPro" id="IPR055194">
    <property type="entry name" value="UBR1-like_WH"/>
</dbReference>
<evidence type="ECO:0000256" key="10">
    <source>
        <dbReference type="SAM" id="MobiDB-lite"/>
    </source>
</evidence>
<evidence type="ECO:0000256" key="9">
    <source>
        <dbReference type="RuleBase" id="RU366018"/>
    </source>
</evidence>
<comment type="caution">
    <text evidence="12">The sequence shown here is derived from an EMBL/GenBank/DDBJ whole genome shotgun (WGS) entry which is preliminary data.</text>
</comment>
<dbReference type="PROSITE" id="PS51157">
    <property type="entry name" value="ZF_UBR"/>
    <property type="match status" value="1"/>
</dbReference>
<proteinExistence type="inferred from homology"/>
<evidence type="ECO:0000256" key="2">
    <source>
        <dbReference type="ARBA" id="ARBA00022679"/>
    </source>
</evidence>
<keyword evidence="6 9" id="KW-0862">Zinc</keyword>
<evidence type="ECO:0000256" key="3">
    <source>
        <dbReference type="ARBA" id="ARBA00022723"/>
    </source>
</evidence>
<evidence type="ECO:0000256" key="8">
    <source>
        <dbReference type="PROSITE-ProRule" id="PRU00508"/>
    </source>
</evidence>
<evidence type="ECO:0000256" key="1">
    <source>
        <dbReference type="ARBA" id="ARBA00000900"/>
    </source>
</evidence>
<dbReference type="Proteomes" id="UP001642540">
    <property type="component" value="Unassembled WGS sequence"/>
</dbReference>
<keyword evidence="5 9" id="KW-0833">Ubl conjugation pathway</keyword>
<dbReference type="EC" id="2.3.2.27" evidence="9"/>
<dbReference type="CDD" id="cd16483">
    <property type="entry name" value="RING-H2_UBR3"/>
    <property type="match status" value="1"/>
</dbReference>
<dbReference type="SUPFAM" id="SSF57850">
    <property type="entry name" value="RING/U-box"/>
    <property type="match status" value="1"/>
</dbReference>
<keyword evidence="3 9" id="KW-0479">Metal-binding</keyword>
<feature type="region of interest" description="Disordered" evidence="10">
    <location>
        <begin position="1209"/>
        <end position="1233"/>
    </location>
</feature>
<dbReference type="Pfam" id="PF02207">
    <property type="entry name" value="zf-UBR"/>
    <property type="match status" value="1"/>
</dbReference>
<dbReference type="Pfam" id="PF22960">
    <property type="entry name" value="WHD_UBR1"/>
    <property type="match status" value="1"/>
</dbReference>
<keyword evidence="2 9" id="KW-0808">Transferase</keyword>
<dbReference type="Pfam" id="PF18995">
    <property type="entry name" value="PRT6_C"/>
    <property type="match status" value="1"/>
</dbReference>
<dbReference type="SMART" id="SM00396">
    <property type="entry name" value="ZnF_UBR1"/>
    <property type="match status" value="1"/>
</dbReference>
<feature type="domain" description="UBR-type" evidence="11">
    <location>
        <begin position="78"/>
        <end position="149"/>
    </location>
</feature>
<accession>A0ABP1PSH4</accession>
<dbReference type="Gene3D" id="2.10.110.30">
    <property type="match status" value="1"/>
</dbReference>
<dbReference type="PANTHER" id="PTHR21497:SF39">
    <property type="entry name" value="E3 UBIQUITIN-PROTEIN LIGASE UBR3"/>
    <property type="match status" value="1"/>
</dbReference>
<evidence type="ECO:0000256" key="7">
    <source>
        <dbReference type="ARBA" id="ARBA00046341"/>
    </source>
</evidence>
<comment type="function">
    <text evidence="9">Ubiquitin ligase protein which is a component of the N-end rule pathway. Recognizes and binds to proteins bearing specific N-terminal residues that are destabilizing according to the N-end rule, leading to their ubiquitination and subsequent degradation.</text>
</comment>
<dbReference type="InterPro" id="IPR044046">
    <property type="entry name" value="E3_ligase_UBR-like_C"/>
</dbReference>
<evidence type="ECO:0000313" key="12">
    <source>
        <dbReference type="EMBL" id="CAL8073578.1"/>
    </source>
</evidence>
<sequence>MDTDVLIKKGYRAAAAYIHAECSRSTRPENLNKLLDNLLNPTKEIDNWETIEWCKWLMAGGCTPDEFAANVRRYDNATTCGLVWTANFVAYRCRTCGISPCMSLCAECFQRGNHKGHDFNMFRSQAGGACDCGDTNVMKESGFCYLHGPHANSRQRHGADDENAAPPDLLCVANAMLPRLVLRLIQHLRLNSTSLNGLLGAVTSADRFIEMLHHLSSMGAAMRQVITHALTNPQIYKTLTEPVEGSMSQELFGIMCSAKQTYEEALTSLQNPEPPEEYKDIPSLQKVLVHRTFLEELVFWTAKGEFPQKIVCLLLNLLPDPDYKEAFTRAFVLHYSRISQLLVKSEDADTLSNRVVHVSVQLFSNEKLALKMAEQMGLLHVMVISLQYMMSIISVPSPLHGKDKYYHRVVDCNSSVMKDHCYWPLVSDLNNILSHRPVALKFLEDDGLLHMWFNFLSMFQGMNVNSREMNQHIEYEPTTYYAAFSAELEASASPMWALVSHLRDASTAHLTKNLLRHCRAQLTEWLHSVTSEMTQNDSMQVSFHLPLHRYFSVFLYQAVRNQGLSLAELLPPPNELKAMVQHPLRVQTAFYEIVSGMWVRNGLQIKGQAMTYIQCHFCNCTVDADLSLLQLGMMYLPRSEFINTVIDKFHVRESLSISSTVTNSYLEPDQEMLMMENCLIFLATLSSIRTALGLSDGDLVTLEMVTLLCMGDKTHSQLMELMPERCGNSSQSRDFEMVLAKVADYKAPNFESSGNMLQGMYIPKSHIWETLYDPIYILLRAVHRRDFQTSLDRFTEFAKQSGKYKGSGAPWPPFRVPGSVSDPYIDPRQILLTKVVQGMLFVIFYKAVHSSQLSEQVVALAIYLLEMAVTICDSIGVSSVTPHEVSYGRYDMDFGSWYTTDCLLANLRSEIDSVLVKPVTRGSAGGDDVSVDEMEVESYEGDADFYDYETVPAYTSGDYPMDTMGNHPFALPDGSAPLNLPTTLAIMPSPTVNTTALVRAHDPPTPGTNEREVHRQSGLQMVLAPHKPVISVQKKGVVERNSSMSGSQAPVEVVINDSMISLLLRLHSKLSSIPDSYVPYWETPEAQKLISEAINGESNNGVLMDLTSAMSCDSVHEDLPSSSRGSCSSANSINRDGLSSEYSGLEYNRRVNYQVLYNLLNGDANDIRIGDGPFFISKLLDKIGAKDESCREHIINAREKLWPRKKLEAEEETKLREEREKEERRRKARERQSKLMAEFAKKQQMFMAKAMTEEFVESSGPTSTSGDALGSDGSYSDLPGMEGMGSPASTIKPIEYDCVICSQTTPSTSDNPVGLVTLLQPSSVLGHRQKAGSSASFLPTTTEEEHDSVRDCRIMSTYNERRVDEYKQYFNDSSWLLSISGGWEGGVHVQTCGHHIHMDCLKGYLQALKSQQRQHNISVDRGEYLCPLCRQLANSFLPLSPEFGIRQSALVKDRKTASHNVPGTPEATVPEIPDSPEANVALEVVKLLREYPFPTVPCKMMDAMTKTMEEMTNATILKFRQVGNSKDPKSILLFVNSIARTNLELELTLRGGNLVHEPQPSTSANTIHSSSASKRSCIVPLLHVLGVHYKILSTDHCAPKIWERVLGVRFFPDTSLMPFDRDVPILLRDPVTTLLHLLMQLPMHVDLAYFTSIVQGIYNLVYVEILCKLSSYMRDTEREYWKAKTSLHSFPNDLNKTFFLLGTVIRYLDRSSLYLSDSDLGFMEMDASGREQNRVPDEEHLERQIESYLLPYLRIASLLRHHIYEQEIPPITSLEVEFSVLAQFLTLGSSRSGSSASSCVNEAFISPPVSPTTSFTATIQLDDQVVTNVPKSKAHDFLHWISPTPLTAIWTWCEDLCSYISRAQVTSRFLIQSQHVLWDQPRLMDLPEAYDSIFQYYHRKQCPNCNTVPKEPTICLVCGTMVCLRDVCCKHPTTGVCEAIQHSIDCGAGTVMYLSVNSSTIVVVRGRRACLWGSVYLDAFGEEDRELKRGKPLFLSKERYALLHQQWVAHRFDHTNRKWIWHRDTL</sequence>
<keyword evidence="13" id="KW-1185">Reference proteome</keyword>
<dbReference type="CDD" id="cd19673">
    <property type="entry name" value="UBR-box_UBR3"/>
    <property type="match status" value="1"/>
</dbReference>
<reference evidence="12 13" key="1">
    <citation type="submission" date="2024-08" db="EMBL/GenBank/DDBJ databases">
        <authorList>
            <person name="Cucini C."/>
            <person name="Frati F."/>
        </authorList>
    </citation>
    <scope>NUCLEOTIDE SEQUENCE [LARGE SCALE GENOMIC DNA]</scope>
</reference>
<evidence type="ECO:0000256" key="6">
    <source>
        <dbReference type="ARBA" id="ARBA00022833"/>
    </source>
</evidence>
<dbReference type="InterPro" id="IPR003126">
    <property type="entry name" value="Znf_UBR"/>
</dbReference>
<dbReference type="EMBL" id="CAXLJM020000007">
    <property type="protein sequence ID" value="CAL8073578.1"/>
    <property type="molecule type" value="Genomic_DNA"/>
</dbReference>
<evidence type="ECO:0000256" key="4">
    <source>
        <dbReference type="ARBA" id="ARBA00022771"/>
    </source>
</evidence>
<protein>
    <recommendedName>
        <fullName evidence="9">E3 ubiquitin-protein ligase</fullName>
        <ecNumber evidence="9">2.3.2.27</ecNumber>
    </recommendedName>
</protein>
<feature type="zinc finger region" description="UBR-type" evidence="8">
    <location>
        <begin position="78"/>
        <end position="149"/>
    </location>
</feature>
<evidence type="ECO:0000256" key="5">
    <source>
        <dbReference type="ARBA" id="ARBA00022786"/>
    </source>
</evidence>
<dbReference type="PANTHER" id="PTHR21497">
    <property type="entry name" value="UBIQUITIN LIGASE E3 ALPHA-RELATED"/>
    <property type="match status" value="1"/>
</dbReference>
<feature type="region of interest" description="Disordered" evidence="10">
    <location>
        <begin position="1256"/>
        <end position="1285"/>
    </location>
</feature>
<keyword evidence="4 9" id="KW-0863">Zinc-finger</keyword>
<comment type="catalytic activity">
    <reaction evidence="1 9">
        <text>S-ubiquitinyl-[E2 ubiquitin-conjugating enzyme]-L-cysteine + [acceptor protein]-L-lysine = [E2 ubiquitin-conjugating enzyme]-L-cysteine + N(6)-ubiquitinyl-[acceptor protein]-L-lysine.</text>
        <dbReference type="EC" id="2.3.2.27"/>
    </reaction>
</comment>
<gene>
    <name evidence="12" type="ORF">ODALV1_LOCUS2648</name>
</gene>